<dbReference type="Proteomes" id="UP001337305">
    <property type="component" value="Unassembled WGS sequence"/>
</dbReference>
<proteinExistence type="predicted"/>
<dbReference type="EMBL" id="JAODOP010000004">
    <property type="protein sequence ID" value="MEF3835607.1"/>
    <property type="molecule type" value="Genomic_DNA"/>
</dbReference>
<keyword evidence="2" id="KW-1185">Reference proteome</keyword>
<organism evidence="1 2">
    <name type="scientific">Flavivirga spongiicola</name>
    <dbReference type="NCBI Taxonomy" id="421621"/>
    <lineage>
        <taxon>Bacteria</taxon>
        <taxon>Pseudomonadati</taxon>
        <taxon>Bacteroidota</taxon>
        <taxon>Flavobacteriia</taxon>
        <taxon>Flavobacteriales</taxon>
        <taxon>Flavobacteriaceae</taxon>
        <taxon>Flavivirga</taxon>
    </lineage>
</organism>
<protein>
    <submittedName>
        <fullName evidence="1">Uncharacterized protein</fullName>
    </submittedName>
</protein>
<gene>
    <name evidence="1" type="ORF">N1F79_20950</name>
</gene>
<comment type="caution">
    <text evidence="1">The sequence shown here is derived from an EMBL/GenBank/DDBJ whole genome shotgun (WGS) entry which is preliminary data.</text>
</comment>
<evidence type="ECO:0000313" key="2">
    <source>
        <dbReference type="Proteomes" id="UP001337305"/>
    </source>
</evidence>
<reference evidence="1 2" key="1">
    <citation type="submission" date="2022-09" db="EMBL/GenBank/DDBJ databases">
        <title>Genome sequencing of Flavivirga sp. MEBiC05379.</title>
        <authorList>
            <person name="Oh H.-M."/>
            <person name="Kwon K.K."/>
            <person name="Park M.J."/>
            <person name="Yang S.-H."/>
        </authorList>
    </citation>
    <scope>NUCLEOTIDE SEQUENCE [LARGE SCALE GENOMIC DNA]</scope>
    <source>
        <strain evidence="1 2">MEBiC05379</strain>
    </source>
</reference>
<evidence type="ECO:0000313" key="1">
    <source>
        <dbReference type="EMBL" id="MEF3835607.1"/>
    </source>
</evidence>
<dbReference type="RefSeq" id="WP_303307888.1">
    <property type="nucleotide sequence ID" value="NZ_JAODOP010000004.1"/>
</dbReference>
<name>A0ABU7XXY7_9FLAO</name>
<accession>A0ABU7XXY7</accession>
<sequence>MTIVRGLKPSIAEFTSLEQELITKVAEKLENNGFPMNQLTRVHLKKRIINIKDYYSYNEITFFINPGVYKLDGFDWGIENIGINWEDPSVIRTPDGGIEFEVGRKVKYEDLIMTLYRLKDSYSYGTLLKNHNIILKKINDVLITNDLEDIKYFTSKGILELIKNYLIVLTAYNENNNLYEMTIRRIDYNLIDFKYFNELFMQYRLKINLETSRVEILNSFDPTFFPNPAAPTPFSKKKN</sequence>